<organism evidence="2 3">
    <name type="scientific">Blastomonas aquatica</name>
    <dbReference type="NCBI Taxonomy" id="1510276"/>
    <lineage>
        <taxon>Bacteria</taxon>
        <taxon>Pseudomonadati</taxon>
        <taxon>Pseudomonadota</taxon>
        <taxon>Alphaproteobacteria</taxon>
        <taxon>Sphingomonadales</taxon>
        <taxon>Sphingomonadaceae</taxon>
        <taxon>Blastomonas</taxon>
    </lineage>
</organism>
<dbReference type="Proteomes" id="UP000614261">
    <property type="component" value="Unassembled WGS sequence"/>
</dbReference>
<evidence type="ECO:0000313" key="2">
    <source>
        <dbReference type="EMBL" id="GGB68645.1"/>
    </source>
</evidence>
<sequence length="185" mass="18913">MIASITYNQPMKAISIPVLAMLIVAGCADPEPTERRAPGGQAAGERLGASEASPTARPVTIGEGGARFAACQGRGRVGGLRGDELPVRDAPFEGARQVGALTDDTEVFVCTRSLDQQWLGVVVGQFPASSAVPQGAAAPPVDDTGPAAAPAVECGVTRPVRTKQPYSGPCLSGWVENTFVASVAN</sequence>
<feature type="region of interest" description="Disordered" evidence="1">
    <location>
        <begin position="31"/>
        <end position="61"/>
    </location>
</feature>
<evidence type="ECO:0000313" key="3">
    <source>
        <dbReference type="Proteomes" id="UP000614261"/>
    </source>
</evidence>
<evidence type="ECO:0000256" key="1">
    <source>
        <dbReference type="SAM" id="MobiDB-lite"/>
    </source>
</evidence>
<comment type="caution">
    <text evidence="2">The sequence shown here is derived from an EMBL/GenBank/DDBJ whole genome shotgun (WGS) entry which is preliminary data.</text>
</comment>
<proteinExistence type="predicted"/>
<dbReference type="EMBL" id="BMGD01000004">
    <property type="protein sequence ID" value="GGB68645.1"/>
    <property type="molecule type" value="Genomic_DNA"/>
</dbReference>
<reference evidence="3" key="1">
    <citation type="journal article" date="2019" name="Int. J. Syst. Evol. Microbiol.">
        <title>The Global Catalogue of Microorganisms (GCM) 10K type strain sequencing project: providing services to taxonomists for standard genome sequencing and annotation.</title>
        <authorList>
            <consortium name="The Broad Institute Genomics Platform"/>
            <consortium name="The Broad Institute Genome Sequencing Center for Infectious Disease"/>
            <person name="Wu L."/>
            <person name="Ma J."/>
        </authorList>
    </citation>
    <scope>NUCLEOTIDE SEQUENCE [LARGE SCALE GENOMIC DNA]</scope>
    <source>
        <strain evidence="3">CGMCC 1.12851</strain>
    </source>
</reference>
<name>A0ABQ1JHM7_9SPHN</name>
<dbReference type="RefSeq" id="WP_376857573.1">
    <property type="nucleotide sequence ID" value="NZ_JBHRVH010000001.1"/>
</dbReference>
<keyword evidence="3" id="KW-1185">Reference proteome</keyword>
<gene>
    <name evidence="2" type="ORF">GCM10010833_24840</name>
</gene>
<evidence type="ECO:0008006" key="4">
    <source>
        <dbReference type="Google" id="ProtNLM"/>
    </source>
</evidence>
<accession>A0ABQ1JHM7</accession>
<protein>
    <recommendedName>
        <fullName evidence="4">Integron</fullName>
    </recommendedName>
</protein>